<evidence type="ECO:0000313" key="14">
    <source>
        <dbReference type="EMBL" id="OYD06875.1"/>
    </source>
</evidence>
<keyword evidence="9 13" id="KW-1133">Transmembrane helix</keyword>
<feature type="transmembrane region" description="Helical" evidence="13">
    <location>
        <begin position="12"/>
        <end position="31"/>
    </location>
</feature>
<evidence type="ECO:0000256" key="12">
    <source>
        <dbReference type="ARBA" id="ARBA00031636"/>
    </source>
</evidence>
<dbReference type="CDD" id="cd13131">
    <property type="entry name" value="MATE_NorM_like"/>
    <property type="match status" value="1"/>
</dbReference>
<evidence type="ECO:0000256" key="7">
    <source>
        <dbReference type="ARBA" id="ARBA00022475"/>
    </source>
</evidence>
<feature type="transmembrane region" description="Helical" evidence="13">
    <location>
        <begin position="162"/>
        <end position="182"/>
    </location>
</feature>
<evidence type="ECO:0000256" key="6">
    <source>
        <dbReference type="ARBA" id="ARBA00022449"/>
    </source>
</evidence>
<dbReference type="PIRSF" id="PIRSF006603">
    <property type="entry name" value="DinF"/>
    <property type="match status" value="1"/>
</dbReference>
<keyword evidence="5" id="KW-0813">Transport</keyword>
<dbReference type="Proteomes" id="UP000215459">
    <property type="component" value="Unassembled WGS sequence"/>
</dbReference>
<evidence type="ECO:0000256" key="9">
    <source>
        <dbReference type="ARBA" id="ARBA00022989"/>
    </source>
</evidence>
<dbReference type="PANTHER" id="PTHR43298">
    <property type="entry name" value="MULTIDRUG RESISTANCE PROTEIN NORM-RELATED"/>
    <property type="match status" value="1"/>
</dbReference>
<dbReference type="NCBIfam" id="TIGR00797">
    <property type="entry name" value="matE"/>
    <property type="match status" value="1"/>
</dbReference>
<dbReference type="GO" id="GO:0006811">
    <property type="term" value="P:monoatomic ion transport"/>
    <property type="evidence" value="ECO:0007669"/>
    <property type="project" value="UniProtKB-KW"/>
</dbReference>
<accession>A0A235B5K1</accession>
<comment type="subcellular location">
    <subcellularLocation>
        <location evidence="2">Cell membrane</location>
        <topology evidence="2">Multi-pass membrane protein</topology>
    </subcellularLocation>
</comment>
<feature type="transmembrane region" description="Helical" evidence="13">
    <location>
        <begin position="360"/>
        <end position="378"/>
    </location>
</feature>
<keyword evidence="6" id="KW-0050">Antiport</keyword>
<reference evidence="14 15" key="1">
    <citation type="submission" date="2017-07" db="EMBL/GenBank/DDBJ databases">
        <title>The genome sequence of Paludifilum halophilum highlights mechanisms for microbial adaptation to high salt environemnts.</title>
        <authorList>
            <person name="Belbahri L."/>
        </authorList>
    </citation>
    <scope>NUCLEOTIDE SEQUENCE [LARGE SCALE GENOMIC DNA]</scope>
    <source>
        <strain evidence="14 15">DSM 102817</strain>
    </source>
</reference>
<dbReference type="RefSeq" id="WP_094265074.1">
    <property type="nucleotide sequence ID" value="NZ_NOWF01000008.1"/>
</dbReference>
<organism evidence="14 15">
    <name type="scientific">Paludifilum halophilum</name>
    <dbReference type="NCBI Taxonomy" id="1642702"/>
    <lineage>
        <taxon>Bacteria</taxon>
        <taxon>Bacillati</taxon>
        <taxon>Bacillota</taxon>
        <taxon>Bacilli</taxon>
        <taxon>Bacillales</taxon>
        <taxon>Thermoactinomycetaceae</taxon>
        <taxon>Paludifilum</taxon>
    </lineage>
</organism>
<protein>
    <recommendedName>
        <fullName evidence="4">Probable multidrug resistance protein NorM</fullName>
    </recommendedName>
    <alternativeName>
        <fullName evidence="12">Multidrug-efflux transporter</fullName>
    </alternativeName>
</protein>
<evidence type="ECO:0000256" key="1">
    <source>
        <dbReference type="ARBA" id="ARBA00003408"/>
    </source>
</evidence>
<gene>
    <name evidence="14" type="ORF">CHM34_13100</name>
</gene>
<evidence type="ECO:0000256" key="5">
    <source>
        <dbReference type="ARBA" id="ARBA00022448"/>
    </source>
</evidence>
<dbReference type="InterPro" id="IPR002528">
    <property type="entry name" value="MATE_fam"/>
</dbReference>
<comment type="function">
    <text evidence="1">Multidrug efflux pump.</text>
</comment>
<feature type="transmembrane region" description="Helical" evidence="13">
    <location>
        <begin position="287"/>
        <end position="309"/>
    </location>
</feature>
<dbReference type="OrthoDB" id="9780160at2"/>
<feature type="transmembrane region" description="Helical" evidence="13">
    <location>
        <begin position="419"/>
        <end position="442"/>
    </location>
</feature>
<dbReference type="InterPro" id="IPR048279">
    <property type="entry name" value="MdtK-like"/>
</dbReference>
<keyword evidence="10" id="KW-0406">Ion transport</keyword>
<dbReference type="GO" id="GO:0015297">
    <property type="term" value="F:antiporter activity"/>
    <property type="evidence" value="ECO:0007669"/>
    <property type="project" value="UniProtKB-KW"/>
</dbReference>
<feature type="transmembrane region" description="Helical" evidence="13">
    <location>
        <begin position="390"/>
        <end position="413"/>
    </location>
</feature>
<keyword evidence="11 13" id="KW-0472">Membrane</keyword>
<feature type="transmembrane region" description="Helical" evidence="13">
    <location>
        <begin position="133"/>
        <end position="150"/>
    </location>
</feature>
<evidence type="ECO:0000256" key="10">
    <source>
        <dbReference type="ARBA" id="ARBA00023065"/>
    </source>
</evidence>
<evidence type="ECO:0000256" key="11">
    <source>
        <dbReference type="ARBA" id="ARBA00023136"/>
    </source>
</evidence>
<keyword evidence="7" id="KW-1003">Cell membrane</keyword>
<dbReference type="PANTHER" id="PTHR43298:SF2">
    <property type="entry name" value="FMN_FAD EXPORTER YEEO-RELATED"/>
    <property type="match status" value="1"/>
</dbReference>
<evidence type="ECO:0000256" key="2">
    <source>
        <dbReference type="ARBA" id="ARBA00004651"/>
    </source>
</evidence>
<keyword evidence="8 13" id="KW-0812">Transmembrane</keyword>
<evidence type="ECO:0000256" key="13">
    <source>
        <dbReference type="SAM" id="Phobius"/>
    </source>
</evidence>
<dbReference type="AlphaFoldDB" id="A0A235B5K1"/>
<feature type="transmembrane region" description="Helical" evidence="13">
    <location>
        <begin position="202"/>
        <end position="222"/>
    </location>
</feature>
<name>A0A235B5K1_9BACL</name>
<evidence type="ECO:0000256" key="8">
    <source>
        <dbReference type="ARBA" id="ARBA00022692"/>
    </source>
</evidence>
<dbReference type="Pfam" id="PF01554">
    <property type="entry name" value="MatE"/>
    <property type="match status" value="2"/>
</dbReference>
<evidence type="ECO:0000256" key="4">
    <source>
        <dbReference type="ARBA" id="ARBA00020268"/>
    </source>
</evidence>
<sequence>MHRTYSFKEKVTLFFMILWPIVVTQVVLYAMNLFDTMMSGQAGTHDLAGAAIGSSIWMPIFTGMNGILMAVTPIVSQFIGGGQHHKIAESVTQALYLSLLLAAAVLAAGVIFLEPLLSMMNLDPAVHHIAKHYLIGLSFGIIPLFAAHVLRYFFDAQGYTRITMIIILIALPFNIALNYILIFGKLGAPRLGGIGAGYATSATYWLILLISIMITFKVHALYKYGLFVKWFSPSTKAWKEQLAIGVPMGLSVFFEASIFAVVTLLVGMMFDTVTVAAHQAAINFTSLLFMIPLSVSMALTIVVGFEVGGKRFADAKQYSRFGVITAIGFIAAASVFLYLYREGIAHFYTDNPDVITLVKQFLIFAIFYQLSDAAQASLQGVLRGYKDVTIPFITALISYWGIGIPVGYGLASFTSLGAFGFWLGITIGLTCASLGFFIRWMILQKRLAGKVPCHESKM</sequence>
<evidence type="ECO:0000256" key="3">
    <source>
        <dbReference type="ARBA" id="ARBA00010199"/>
    </source>
</evidence>
<keyword evidence="15" id="KW-1185">Reference proteome</keyword>
<feature type="transmembrane region" description="Helical" evidence="13">
    <location>
        <begin position="321"/>
        <end position="340"/>
    </location>
</feature>
<feature type="transmembrane region" description="Helical" evidence="13">
    <location>
        <begin position="95"/>
        <end position="113"/>
    </location>
</feature>
<dbReference type="GO" id="GO:0042910">
    <property type="term" value="F:xenobiotic transmembrane transporter activity"/>
    <property type="evidence" value="ECO:0007669"/>
    <property type="project" value="InterPro"/>
</dbReference>
<proteinExistence type="inferred from homology"/>
<dbReference type="GO" id="GO:0005886">
    <property type="term" value="C:plasma membrane"/>
    <property type="evidence" value="ECO:0007669"/>
    <property type="project" value="UniProtKB-SubCell"/>
</dbReference>
<comment type="similarity">
    <text evidence="3">Belongs to the multi antimicrobial extrusion (MATE) (TC 2.A.66.1) family.</text>
</comment>
<evidence type="ECO:0000313" key="15">
    <source>
        <dbReference type="Proteomes" id="UP000215459"/>
    </source>
</evidence>
<dbReference type="InterPro" id="IPR050222">
    <property type="entry name" value="MATE_MdtK"/>
</dbReference>
<comment type="caution">
    <text evidence="14">The sequence shown here is derived from an EMBL/GenBank/DDBJ whole genome shotgun (WGS) entry which is preliminary data.</text>
</comment>
<feature type="transmembrane region" description="Helical" evidence="13">
    <location>
        <begin position="242"/>
        <end position="267"/>
    </location>
</feature>
<feature type="transmembrane region" description="Helical" evidence="13">
    <location>
        <begin position="51"/>
        <end position="75"/>
    </location>
</feature>
<dbReference type="EMBL" id="NOWF01000008">
    <property type="protein sequence ID" value="OYD06875.1"/>
    <property type="molecule type" value="Genomic_DNA"/>
</dbReference>